<proteinExistence type="predicted"/>
<evidence type="ECO:0000313" key="1">
    <source>
        <dbReference type="EMBL" id="CAB4160004.1"/>
    </source>
</evidence>
<accession>A0A6J5NXM6</accession>
<reference evidence="1" key="1">
    <citation type="submission" date="2020-04" db="EMBL/GenBank/DDBJ databases">
        <authorList>
            <person name="Chiriac C."/>
            <person name="Salcher M."/>
            <person name="Ghai R."/>
            <person name="Kavagutti S V."/>
        </authorList>
    </citation>
    <scope>NUCLEOTIDE SEQUENCE</scope>
</reference>
<protein>
    <submittedName>
        <fullName evidence="1">Uncharacterized protein</fullName>
    </submittedName>
</protein>
<organism evidence="1">
    <name type="scientific">uncultured Caudovirales phage</name>
    <dbReference type="NCBI Taxonomy" id="2100421"/>
    <lineage>
        <taxon>Viruses</taxon>
        <taxon>Duplodnaviria</taxon>
        <taxon>Heunggongvirae</taxon>
        <taxon>Uroviricota</taxon>
        <taxon>Caudoviricetes</taxon>
        <taxon>Peduoviridae</taxon>
        <taxon>Maltschvirus</taxon>
        <taxon>Maltschvirus maltsch</taxon>
    </lineage>
</organism>
<sequence length="74" mass="8608">MQVNSLKFKSFSAVIKFCYQNMCEVELNGRTISENGELILSKAEIKEIYNEYNDIDDDCDANIDVFEFITGKRR</sequence>
<name>A0A6J5NXM6_9CAUD</name>
<gene>
    <name evidence="1" type="ORF">UFOVP724_41</name>
</gene>
<dbReference type="EMBL" id="LR796696">
    <property type="protein sequence ID" value="CAB4160004.1"/>
    <property type="molecule type" value="Genomic_DNA"/>
</dbReference>